<dbReference type="GO" id="GO:0005886">
    <property type="term" value="C:plasma membrane"/>
    <property type="evidence" value="ECO:0007669"/>
    <property type="project" value="UniProtKB-SubCell"/>
</dbReference>
<evidence type="ECO:0000256" key="2">
    <source>
        <dbReference type="ARBA" id="ARBA00022475"/>
    </source>
</evidence>
<comment type="similarity">
    <text evidence="11">Belongs to the CD300 family.</text>
</comment>
<feature type="domain" description="Immunoglobulin" evidence="14">
    <location>
        <begin position="22"/>
        <end position="123"/>
    </location>
</feature>
<dbReference type="GO" id="GO:0002376">
    <property type="term" value="P:immune system process"/>
    <property type="evidence" value="ECO:0007669"/>
    <property type="project" value="UniProtKB-KW"/>
</dbReference>
<evidence type="ECO:0000256" key="9">
    <source>
        <dbReference type="ARBA" id="ARBA00023170"/>
    </source>
</evidence>
<feature type="transmembrane region" description="Helical" evidence="12">
    <location>
        <begin position="176"/>
        <end position="197"/>
    </location>
</feature>
<keyword evidence="8" id="KW-1015">Disulfide bond</keyword>
<organism evidence="15 16">
    <name type="scientific">Rousettus aegyptiacus</name>
    <name type="common">Egyptian fruit bat</name>
    <name type="synonym">Pteropus aegyptiacus</name>
    <dbReference type="NCBI Taxonomy" id="9407"/>
    <lineage>
        <taxon>Eukaryota</taxon>
        <taxon>Metazoa</taxon>
        <taxon>Chordata</taxon>
        <taxon>Craniata</taxon>
        <taxon>Vertebrata</taxon>
        <taxon>Euteleostomi</taxon>
        <taxon>Mammalia</taxon>
        <taxon>Eutheria</taxon>
        <taxon>Laurasiatheria</taxon>
        <taxon>Chiroptera</taxon>
        <taxon>Yinpterochiroptera</taxon>
        <taxon>Pteropodoidea</taxon>
        <taxon>Pteropodidae</taxon>
        <taxon>Rousettinae</taxon>
        <taxon>Rousettus</taxon>
    </lineage>
</organism>
<gene>
    <name evidence="15" type="ORF">HJG63_002449</name>
</gene>
<dbReference type="EMBL" id="JACASE010000006">
    <property type="protein sequence ID" value="KAF6455222.1"/>
    <property type="molecule type" value="Genomic_DNA"/>
</dbReference>
<dbReference type="FunFam" id="2.60.40.10:FF:000370">
    <property type="entry name" value="CMRF35-like molecule 1"/>
    <property type="match status" value="1"/>
</dbReference>
<reference evidence="15 16" key="1">
    <citation type="journal article" date="2020" name="Nature">
        <title>Six reference-quality genomes reveal evolution of bat adaptations.</title>
        <authorList>
            <person name="Jebb D."/>
            <person name="Huang Z."/>
            <person name="Pippel M."/>
            <person name="Hughes G.M."/>
            <person name="Lavrichenko K."/>
            <person name="Devanna P."/>
            <person name="Winkler S."/>
            <person name="Jermiin L.S."/>
            <person name="Skirmuntt E.C."/>
            <person name="Katzourakis A."/>
            <person name="Burkitt-Gray L."/>
            <person name="Ray D.A."/>
            <person name="Sullivan K.A.M."/>
            <person name="Roscito J.G."/>
            <person name="Kirilenko B.M."/>
            <person name="Davalos L.M."/>
            <person name="Corthals A.P."/>
            <person name="Power M.L."/>
            <person name="Jones G."/>
            <person name="Ransome R.D."/>
            <person name="Dechmann D.K.N."/>
            <person name="Locatelli A.G."/>
            <person name="Puechmaille S.J."/>
            <person name="Fedrigo O."/>
            <person name="Jarvis E.D."/>
            <person name="Hiller M."/>
            <person name="Vernes S.C."/>
            <person name="Myers E.W."/>
            <person name="Teeling E.C."/>
        </authorList>
    </citation>
    <scope>NUCLEOTIDE SEQUENCE [LARGE SCALE GENOMIC DNA]</scope>
    <source>
        <strain evidence="15">MRouAeg1</strain>
        <tissue evidence="15">Muscle</tissue>
    </source>
</reference>
<dbReference type="CDD" id="cd05716">
    <property type="entry name" value="IgV_pIgR_like"/>
    <property type="match status" value="1"/>
</dbReference>
<dbReference type="PANTHER" id="PTHR11860:SF101">
    <property type="entry name" value="CMRF35-LIKE MOLECULE 1"/>
    <property type="match status" value="1"/>
</dbReference>
<dbReference type="Pfam" id="PF07686">
    <property type="entry name" value="V-set"/>
    <property type="match status" value="1"/>
</dbReference>
<dbReference type="PANTHER" id="PTHR11860">
    <property type="entry name" value="POLYMERIC-IMMUNOGLOBULIN RECEPTOR"/>
    <property type="match status" value="1"/>
</dbReference>
<evidence type="ECO:0000256" key="3">
    <source>
        <dbReference type="ARBA" id="ARBA00022692"/>
    </source>
</evidence>
<dbReference type="InterPro" id="IPR036179">
    <property type="entry name" value="Ig-like_dom_sf"/>
</dbReference>
<evidence type="ECO:0000313" key="16">
    <source>
        <dbReference type="Proteomes" id="UP000593571"/>
    </source>
</evidence>
<feature type="signal peptide" evidence="13">
    <location>
        <begin position="1"/>
        <end position="16"/>
    </location>
</feature>
<proteinExistence type="inferred from homology"/>
<evidence type="ECO:0000256" key="7">
    <source>
        <dbReference type="ARBA" id="ARBA00023136"/>
    </source>
</evidence>
<evidence type="ECO:0000259" key="14">
    <source>
        <dbReference type="SMART" id="SM00409"/>
    </source>
</evidence>
<dbReference type="InterPro" id="IPR013106">
    <property type="entry name" value="Ig_V-set"/>
</dbReference>
<evidence type="ECO:0000256" key="10">
    <source>
        <dbReference type="ARBA" id="ARBA00023319"/>
    </source>
</evidence>
<dbReference type="InterPro" id="IPR050671">
    <property type="entry name" value="CD300_family_receptors"/>
</dbReference>
<dbReference type="Pfam" id="PF15330">
    <property type="entry name" value="SIT"/>
    <property type="match status" value="1"/>
</dbReference>
<dbReference type="Gene3D" id="2.60.40.10">
    <property type="entry name" value="Immunoglobulins"/>
    <property type="match status" value="1"/>
</dbReference>
<protein>
    <submittedName>
        <fullName evidence="15">CD300 molecule like family member f</fullName>
    </submittedName>
</protein>
<keyword evidence="5" id="KW-0391">Immunity</keyword>
<comment type="caution">
    <text evidence="15">The sequence shown here is derived from an EMBL/GenBank/DDBJ whole genome shotgun (WGS) entry which is preliminary data.</text>
</comment>
<dbReference type="OrthoDB" id="8920197at2759"/>
<evidence type="ECO:0000256" key="1">
    <source>
        <dbReference type="ARBA" id="ARBA00004251"/>
    </source>
</evidence>
<keyword evidence="6 12" id="KW-1133">Transmembrane helix</keyword>
<dbReference type="InterPro" id="IPR003599">
    <property type="entry name" value="Ig_sub"/>
</dbReference>
<evidence type="ECO:0000256" key="8">
    <source>
        <dbReference type="ARBA" id="ARBA00023157"/>
    </source>
</evidence>
<evidence type="ECO:0000256" key="12">
    <source>
        <dbReference type="SAM" id="Phobius"/>
    </source>
</evidence>
<keyword evidence="3 12" id="KW-0812">Transmembrane</keyword>
<keyword evidence="2" id="KW-1003">Cell membrane</keyword>
<keyword evidence="7 12" id="KW-0472">Membrane</keyword>
<dbReference type="InterPro" id="IPR013783">
    <property type="entry name" value="Ig-like_fold"/>
</dbReference>
<sequence>MYLLLLFPLLFRLSGSDPITGPEEVSGMERGSLTVRCRYDPEWETYRKWWCRGAAWGSCRILVQTTESEWEMRKGRVSIVDSQGSHVFTVTMEELRPDDADVYWCGIARTGVDHGVSVKVTIRPATTTASTTTAATTTTITTTVFTAPVTPEGTTGSPTVSSHHSVDSSDLMKLSVLLPLVSAVLLLLLVAASVFAWRTAKRQKNAAGISPEQVLQPLESELCYANLTLTQTGASPRSSRRKSSAKLCPSAQEGKTGVEYVTMTSFPKEDISYAALTLDTPNQELIYSNMDGLTNHLYHQSHEEATEYSTIMKP</sequence>
<dbReference type="GO" id="GO:0004888">
    <property type="term" value="F:transmembrane signaling receptor activity"/>
    <property type="evidence" value="ECO:0007669"/>
    <property type="project" value="TreeGrafter"/>
</dbReference>
<dbReference type="SMART" id="SM00409">
    <property type="entry name" value="IG"/>
    <property type="match status" value="1"/>
</dbReference>
<evidence type="ECO:0000256" key="4">
    <source>
        <dbReference type="ARBA" id="ARBA00022729"/>
    </source>
</evidence>
<keyword evidence="10" id="KW-0393">Immunoglobulin domain</keyword>
<name>A0A7J8G718_ROUAE</name>
<dbReference type="SUPFAM" id="SSF48726">
    <property type="entry name" value="Immunoglobulin"/>
    <property type="match status" value="1"/>
</dbReference>
<evidence type="ECO:0000256" key="13">
    <source>
        <dbReference type="SAM" id="SignalP"/>
    </source>
</evidence>
<evidence type="ECO:0000256" key="5">
    <source>
        <dbReference type="ARBA" id="ARBA00022859"/>
    </source>
</evidence>
<evidence type="ECO:0000256" key="11">
    <source>
        <dbReference type="ARBA" id="ARBA00043958"/>
    </source>
</evidence>
<dbReference type="AlphaFoldDB" id="A0A7J8G718"/>
<comment type="subcellular location">
    <subcellularLocation>
        <location evidence="1">Cell membrane</location>
        <topology evidence="1">Single-pass type I membrane protein</topology>
    </subcellularLocation>
</comment>
<keyword evidence="9" id="KW-0675">Receptor</keyword>
<feature type="chain" id="PRO_5029521864" evidence="13">
    <location>
        <begin position="17"/>
        <end position="314"/>
    </location>
</feature>
<accession>A0A7J8G718</accession>
<evidence type="ECO:0000256" key="6">
    <source>
        <dbReference type="ARBA" id="ARBA00022989"/>
    </source>
</evidence>
<keyword evidence="16" id="KW-1185">Reference proteome</keyword>
<dbReference type="Proteomes" id="UP000593571">
    <property type="component" value="Unassembled WGS sequence"/>
</dbReference>
<evidence type="ECO:0000313" key="15">
    <source>
        <dbReference type="EMBL" id="KAF6455222.1"/>
    </source>
</evidence>
<keyword evidence="4 13" id="KW-0732">Signal</keyword>